<dbReference type="PROSITE" id="PS51344">
    <property type="entry name" value="HTH_TFE_IIE"/>
    <property type="match status" value="1"/>
</dbReference>
<comment type="similarity">
    <text evidence="1">Belongs to the TFIIE alpha subunit family.</text>
</comment>
<dbReference type="EMBL" id="CAMKVN010000590">
    <property type="protein sequence ID" value="CAI2169475.1"/>
    <property type="molecule type" value="Genomic_DNA"/>
</dbReference>
<dbReference type="Gene3D" id="3.30.40.10">
    <property type="entry name" value="Zinc/RING finger domain, C3HC4 (zinc finger)"/>
    <property type="match status" value="1"/>
</dbReference>
<keyword evidence="3" id="KW-0804">Transcription</keyword>
<proteinExistence type="inferred from homology"/>
<dbReference type="PANTHER" id="PTHR13097:SF7">
    <property type="entry name" value="GENERAL TRANSCRIPTION FACTOR IIE SUBUNIT 1"/>
    <property type="match status" value="1"/>
</dbReference>
<dbReference type="InterPro" id="IPR017919">
    <property type="entry name" value="TFIIE/TFIIEa_HTH"/>
</dbReference>
<gene>
    <name evidence="6" type="ORF">FWILDA_LOCUS4098</name>
</gene>
<accession>A0A9W4WKT8</accession>
<dbReference type="OrthoDB" id="361102at2759"/>
<reference evidence="6" key="1">
    <citation type="submission" date="2022-08" db="EMBL/GenBank/DDBJ databases">
        <authorList>
            <person name="Kallberg Y."/>
            <person name="Tangrot J."/>
            <person name="Rosling A."/>
        </authorList>
    </citation>
    <scope>NUCLEOTIDE SEQUENCE</scope>
    <source>
        <strain evidence="6">Wild A</strain>
    </source>
</reference>
<dbReference type="InterPro" id="IPR024550">
    <property type="entry name" value="TFIIEa/SarR/Rpc3_HTH_dom"/>
</dbReference>
<feature type="domain" description="HTH TFE/IIEalpha-type" evidence="5">
    <location>
        <begin position="12"/>
        <end position="103"/>
    </location>
</feature>
<protein>
    <submittedName>
        <fullName evidence="6">2251_t:CDS:1</fullName>
    </submittedName>
</protein>
<dbReference type="InterPro" id="IPR039997">
    <property type="entry name" value="TFE"/>
</dbReference>
<dbReference type="GO" id="GO:0006367">
    <property type="term" value="P:transcription initiation at RNA polymerase II promoter"/>
    <property type="evidence" value="ECO:0007669"/>
    <property type="project" value="InterPro"/>
</dbReference>
<evidence type="ECO:0000256" key="2">
    <source>
        <dbReference type="ARBA" id="ARBA00023015"/>
    </source>
</evidence>
<sequence>MSTMETTDMRVFVALLMRVARAFFQTAHIVVLDQLTKHEAISDENLAKGVGLNVKEIHKLCGTLKEARLIKTFSKTESKKAEQRAMPRTYYYVDWQQVVNVIKWKIFKIREMVGDRMRSEQENKGYLCPGCKKVFAPLDVHNLFDPNRDAFICDLCHSELDHNDNAENVKGSEKLHGRFMEQSQPIIDLLKSIDKLRIPVSSVEKFQHGSGAKNGQPGSTQEQDVQFAQDTNFQSEGLVIVFQDDNETSKMERQAELEKKRQHSFGENLFISTFLYRQQNALPAWHVRSTVSGDVMVANAWSQGAAKEIEEQKVENVRVNEKGDEGHNRYLEEYYANLYQDTDTSPMVEEDDEFEEVDVEGSEEVFEGDFEEVEIDTYNGNTYAEDDDDFELVEDSHRYTKRQRTDDNYGNYRGNGNRKSIGTHY</sequence>
<organism evidence="6 7">
    <name type="scientific">Funneliformis geosporum</name>
    <dbReference type="NCBI Taxonomy" id="1117311"/>
    <lineage>
        <taxon>Eukaryota</taxon>
        <taxon>Fungi</taxon>
        <taxon>Fungi incertae sedis</taxon>
        <taxon>Mucoromycota</taxon>
        <taxon>Glomeromycotina</taxon>
        <taxon>Glomeromycetes</taxon>
        <taxon>Glomerales</taxon>
        <taxon>Glomeraceae</taxon>
        <taxon>Funneliformis</taxon>
    </lineage>
</organism>
<comment type="caution">
    <text evidence="6">The sequence shown here is derived from an EMBL/GenBank/DDBJ whole genome shotgun (WGS) entry which is preliminary data.</text>
</comment>
<feature type="compositionally biased region" description="Low complexity" evidence="4">
    <location>
        <begin position="408"/>
        <end position="418"/>
    </location>
</feature>
<dbReference type="GO" id="GO:0005673">
    <property type="term" value="C:transcription factor TFIIE complex"/>
    <property type="evidence" value="ECO:0007669"/>
    <property type="project" value="TreeGrafter"/>
</dbReference>
<dbReference type="Proteomes" id="UP001153678">
    <property type="component" value="Unassembled WGS sequence"/>
</dbReference>
<dbReference type="SUPFAM" id="SSF57783">
    <property type="entry name" value="Zinc beta-ribbon"/>
    <property type="match status" value="1"/>
</dbReference>
<dbReference type="AlphaFoldDB" id="A0A9W4WKT8"/>
<keyword evidence="7" id="KW-1185">Reference proteome</keyword>
<dbReference type="SMART" id="SM00531">
    <property type="entry name" value="TFIIE"/>
    <property type="match status" value="1"/>
</dbReference>
<evidence type="ECO:0000313" key="6">
    <source>
        <dbReference type="EMBL" id="CAI2169475.1"/>
    </source>
</evidence>
<dbReference type="Pfam" id="PF02002">
    <property type="entry name" value="TFIIE_alpha"/>
    <property type="match status" value="1"/>
</dbReference>
<evidence type="ECO:0000256" key="3">
    <source>
        <dbReference type="ARBA" id="ARBA00023163"/>
    </source>
</evidence>
<keyword evidence="2" id="KW-0805">Transcription regulation</keyword>
<evidence type="ECO:0000313" key="7">
    <source>
        <dbReference type="Proteomes" id="UP001153678"/>
    </source>
</evidence>
<evidence type="ECO:0000256" key="1">
    <source>
        <dbReference type="ARBA" id="ARBA00008947"/>
    </source>
</evidence>
<evidence type="ECO:0000259" key="5">
    <source>
        <dbReference type="PROSITE" id="PS51344"/>
    </source>
</evidence>
<dbReference type="InterPro" id="IPR002853">
    <property type="entry name" value="TFIIE_asu"/>
</dbReference>
<feature type="region of interest" description="Disordered" evidence="4">
    <location>
        <begin position="397"/>
        <end position="425"/>
    </location>
</feature>
<evidence type="ECO:0000256" key="4">
    <source>
        <dbReference type="SAM" id="MobiDB-lite"/>
    </source>
</evidence>
<feature type="compositionally biased region" description="Basic and acidic residues" evidence="4">
    <location>
        <begin position="397"/>
        <end position="407"/>
    </location>
</feature>
<name>A0A9W4WKT8_9GLOM</name>
<dbReference type="PANTHER" id="PTHR13097">
    <property type="entry name" value="TRANSCRIPTION INITIATION FACTOR IIE, ALPHA SUBUNIT"/>
    <property type="match status" value="1"/>
</dbReference>
<dbReference type="InterPro" id="IPR013083">
    <property type="entry name" value="Znf_RING/FYVE/PHD"/>
</dbReference>